<keyword evidence="1" id="KW-0805">Transcription regulation</keyword>
<keyword evidence="6" id="KW-0418">Kinase</keyword>
<evidence type="ECO:0000259" key="5">
    <source>
        <dbReference type="PROSITE" id="PS51063"/>
    </source>
</evidence>
<keyword evidence="7" id="KW-1185">Reference proteome</keyword>
<dbReference type="PANTHER" id="PTHR24567">
    <property type="entry name" value="CRP FAMILY TRANSCRIPTIONAL REGULATORY PROTEIN"/>
    <property type="match status" value="1"/>
</dbReference>
<dbReference type="InterPro" id="IPR018490">
    <property type="entry name" value="cNMP-bd_dom_sf"/>
</dbReference>
<accession>A0A1M5TMU4</accession>
<dbReference type="InterPro" id="IPR012318">
    <property type="entry name" value="HTH_CRP"/>
</dbReference>
<evidence type="ECO:0000256" key="2">
    <source>
        <dbReference type="ARBA" id="ARBA00023125"/>
    </source>
</evidence>
<dbReference type="PROSITE" id="PS50042">
    <property type="entry name" value="CNMP_BINDING_3"/>
    <property type="match status" value="1"/>
</dbReference>
<protein>
    <submittedName>
        <fullName evidence="6">cAMP-binding domain of CRP or a regulatory subunit of cAMP-dependent protein kinases</fullName>
    </submittedName>
</protein>
<feature type="domain" description="HTH crp-type" evidence="5">
    <location>
        <begin position="152"/>
        <end position="220"/>
    </location>
</feature>
<dbReference type="Gene3D" id="2.60.120.10">
    <property type="entry name" value="Jelly Rolls"/>
    <property type="match status" value="1"/>
</dbReference>
<dbReference type="InterPro" id="IPR050397">
    <property type="entry name" value="Env_Response_Regulators"/>
</dbReference>
<dbReference type="Pfam" id="PF00027">
    <property type="entry name" value="cNMP_binding"/>
    <property type="match status" value="1"/>
</dbReference>
<dbReference type="Proteomes" id="UP000184447">
    <property type="component" value="Unassembled WGS sequence"/>
</dbReference>
<keyword evidence="6" id="KW-0808">Transferase</keyword>
<evidence type="ECO:0000313" key="7">
    <source>
        <dbReference type="Proteomes" id="UP000184447"/>
    </source>
</evidence>
<dbReference type="GO" id="GO:0003700">
    <property type="term" value="F:DNA-binding transcription factor activity"/>
    <property type="evidence" value="ECO:0007669"/>
    <property type="project" value="TreeGrafter"/>
</dbReference>
<dbReference type="InterPro" id="IPR014710">
    <property type="entry name" value="RmlC-like_jellyroll"/>
</dbReference>
<sequence>MDIKNYLHIITLTDLFKSFSTSQLYELFKTNQYTLSQYKKDNIIYFESELCTSLDIILKGELIIQKIDEKGNVLTIAEFRVGDNIGGNLLFSKPHCYPMSVLSKSATEILHINKDFVLNLCQIDQNFLIEFLTCISDKTSILTNKIKSISMKSIKESIIEFLNYEYYSQKNEKIQLHMTKKELAEKLGIQRTSLSRELNKMKKDGLVDYDASSITICDFSIIRNF</sequence>
<dbReference type="CDD" id="cd00038">
    <property type="entry name" value="CAP_ED"/>
    <property type="match status" value="1"/>
</dbReference>
<dbReference type="SUPFAM" id="SSF46785">
    <property type="entry name" value="Winged helix' DNA-binding domain"/>
    <property type="match status" value="1"/>
</dbReference>
<evidence type="ECO:0000256" key="1">
    <source>
        <dbReference type="ARBA" id="ARBA00023015"/>
    </source>
</evidence>
<feature type="domain" description="Cyclic nucleotide-binding" evidence="4">
    <location>
        <begin position="15"/>
        <end position="115"/>
    </location>
</feature>
<dbReference type="STRING" id="1121316.SAMN02745207_01392"/>
<dbReference type="GO" id="GO:0005829">
    <property type="term" value="C:cytosol"/>
    <property type="evidence" value="ECO:0007669"/>
    <property type="project" value="TreeGrafter"/>
</dbReference>
<keyword evidence="2" id="KW-0238">DNA-binding</keyword>
<evidence type="ECO:0000259" key="4">
    <source>
        <dbReference type="PROSITE" id="PS50042"/>
    </source>
</evidence>
<dbReference type="EMBL" id="FQXM01000006">
    <property type="protein sequence ID" value="SHH52008.1"/>
    <property type="molecule type" value="Genomic_DNA"/>
</dbReference>
<organism evidence="6 7">
    <name type="scientific">Clostridium grantii DSM 8605</name>
    <dbReference type="NCBI Taxonomy" id="1121316"/>
    <lineage>
        <taxon>Bacteria</taxon>
        <taxon>Bacillati</taxon>
        <taxon>Bacillota</taxon>
        <taxon>Clostridia</taxon>
        <taxon>Eubacteriales</taxon>
        <taxon>Clostridiaceae</taxon>
        <taxon>Clostridium</taxon>
    </lineage>
</organism>
<dbReference type="PANTHER" id="PTHR24567:SF58">
    <property type="entry name" value="CYCLIC AMP-BINDING REGULATORY PROTEIN"/>
    <property type="match status" value="1"/>
</dbReference>
<proteinExistence type="predicted"/>
<name>A0A1M5TMU4_9CLOT</name>
<keyword evidence="3" id="KW-0804">Transcription</keyword>
<dbReference type="InterPro" id="IPR000595">
    <property type="entry name" value="cNMP-bd_dom"/>
</dbReference>
<dbReference type="GO" id="GO:0003677">
    <property type="term" value="F:DNA binding"/>
    <property type="evidence" value="ECO:0007669"/>
    <property type="project" value="UniProtKB-KW"/>
</dbReference>
<dbReference type="Pfam" id="PF13545">
    <property type="entry name" value="HTH_Crp_2"/>
    <property type="match status" value="1"/>
</dbReference>
<evidence type="ECO:0000256" key="3">
    <source>
        <dbReference type="ARBA" id="ARBA00023163"/>
    </source>
</evidence>
<reference evidence="6 7" key="1">
    <citation type="submission" date="2016-11" db="EMBL/GenBank/DDBJ databases">
        <authorList>
            <person name="Jaros S."/>
            <person name="Januszkiewicz K."/>
            <person name="Wedrychowicz H."/>
        </authorList>
    </citation>
    <scope>NUCLEOTIDE SEQUENCE [LARGE SCALE GENOMIC DNA]</scope>
    <source>
        <strain evidence="6 7">DSM 8605</strain>
    </source>
</reference>
<dbReference type="RefSeq" id="WP_073337708.1">
    <property type="nucleotide sequence ID" value="NZ_FQXM01000006.1"/>
</dbReference>
<dbReference type="InterPro" id="IPR036390">
    <property type="entry name" value="WH_DNA-bd_sf"/>
</dbReference>
<evidence type="ECO:0000313" key="6">
    <source>
        <dbReference type="EMBL" id="SHH52008.1"/>
    </source>
</evidence>
<gene>
    <name evidence="6" type="ORF">SAMN02745207_01392</name>
</gene>
<dbReference type="PROSITE" id="PS51063">
    <property type="entry name" value="HTH_CRP_2"/>
    <property type="match status" value="1"/>
</dbReference>
<dbReference type="GO" id="GO:0016301">
    <property type="term" value="F:kinase activity"/>
    <property type="evidence" value="ECO:0007669"/>
    <property type="project" value="UniProtKB-KW"/>
</dbReference>
<dbReference type="AlphaFoldDB" id="A0A1M5TMU4"/>
<dbReference type="SMART" id="SM00419">
    <property type="entry name" value="HTH_CRP"/>
    <property type="match status" value="1"/>
</dbReference>
<dbReference type="SUPFAM" id="SSF51206">
    <property type="entry name" value="cAMP-binding domain-like"/>
    <property type="match status" value="1"/>
</dbReference>
<dbReference type="OrthoDB" id="3176638at2"/>